<name>A0ABV8ZUU5_9NEIS</name>
<accession>A0ABV8ZUU5</accession>
<evidence type="ECO:0000256" key="1">
    <source>
        <dbReference type="SAM" id="Phobius"/>
    </source>
</evidence>
<dbReference type="Proteomes" id="UP001595999">
    <property type="component" value="Unassembled WGS sequence"/>
</dbReference>
<keyword evidence="3" id="KW-1185">Reference proteome</keyword>
<feature type="transmembrane region" description="Helical" evidence="1">
    <location>
        <begin position="27"/>
        <end position="44"/>
    </location>
</feature>
<keyword evidence="1" id="KW-1133">Transmembrane helix</keyword>
<keyword evidence="1" id="KW-0472">Membrane</keyword>
<proteinExistence type="predicted"/>
<evidence type="ECO:0000313" key="3">
    <source>
        <dbReference type="Proteomes" id="UP001595999"/>
    </source>
</evidence>
<feature type="transmembrane region" description="Helical" evidence="1">
    <location>
        <begin position="64"/>
        <end position="87"/>
    </location>
</feature>
<reference evidence="3" key="1">
    <citation type="journal article" date="2019" name="Int. J. Syst. Evol. Microbiol.">
        <title>The Global Catalogue of Microorganisms (GCM) 10K type strain sequencing project: providing services to taxonomists for standard genome sequencing and annotation.</title>
        <authorList>
            <consortium name="The Broad Institute Genomics Platform"/>
            <consortium name="The Broad Institute Genome Sequencing Center for Infectious Disease"/>
            <person name="Wu L."/>
            <person name="Ma J."/>
        </authorList>
    </citation>
    <scope>NUCLEOTIDE SEQUENCE [LARGE SCALE GENOMIC DNA]</scope>
    <source>
        <strain evidence="3">CGMCC 4.7608</strain>
    </source>
</reference>
<organism evidence="2 3">
    <name type="scientific">Chromobacterium aquaticum</name>
    <dbReference type="NCBI Taxonomy" id="467180"/>
    <lineage>
        <taxon>Bacteria</taxon>
        <taxon>Pseudomonadati</taxon>
        <taxon>Pseudomonadota</taxon>
        <taxon>Betaproteobacteria</taxon>
        <taxon>Neisseriales</taxon>
        <taxon>Chromobacteriaceae</taxon>
        <taxon>Chromobacterium</taxon>
    </lineage>
</organism>
<dbReference type="RefSeq" id="WP_231461157.1">
    <property type="nucleotide sequence ID" value="NZ_JAJOHW010000021.1"/>
</dbReference>
<comment type="caution">
    <text evidence="2">The sequence shown here is derived from an EMBL/GenBank/DDBJ whole genome shotgun (WGS) entry which is preliminary data.</text>
</comment>
<gene>
    <name evidence="2" type="ORF">ACFO0R_06285</name>
</gene>
<evidence type="ECO:0000313" key="2">
    <source>
        <dbReference type="EMBL" id="MFC4489221.1"/>
    </source>
</evidence>
<protein>
    <submittedName>
        <fullName evidence="2">Uncharacterized protein</fullName>
    </submittedName>
</protein>
<dbReference type="EMBL" id="JBHSEK010000003">
    <property type="protein sequence ID" value="MFC4489221.1"/>
    <property type="molecule type" value="Genomic_DNA"/>
</dbReference>
<sequence length="91" mass="10056">MALYLVSVVFFGSDILIRLALRARSRAWVGAALGGGLLLAWLLYPMLSDWALPYMPDEHGMQLYAALVGLQLGLTDAAISTSLARYLGWWR</sequence>
<keyword evidence="1" id="KW-0812">Transmembrane</keyword>